<dbReference type="InterPro" id="IPR009000">
    <property type="entry name" value="Transl_B-barrel_sf"/>
</dbReference>
<dbReference type="InterPro" id="IPR031157">
    <property type="entry name" value="G_TR_CS"/>
</dbReference>
<dbReference type="Pfam" id="PF00009">
    <property type="entry name" value="GTP_EFTU"/>
    <property type="match status" value="1"/>
</dbReference>
<dbReference type="GO" id="GO:0005525">
    <property type="term" value="F:GTP binding"/>
    <property type="evidence" value="ECO:0007669"/>
    <property type="project" value="UniProtKB-KW"/>
</dbReference>
<keyword evidence="6" id="KW-0342">GTP-binding</keyword>
<dbReference type="CDD" id="cd03696">
    <property type="entry name" value="SelB_II"/>
    <property type="match status" value="1"/>
</dbReference>
<evidence type="ECO:0000313" key="11">
    <source>
        <dbReference type="Proteomes" id="UP000289708"/>
    </source>
</evidence>
<dbReference type="PROSITE" id="PS51722">
    <property type="entry name" value="G_TR_2"/>
    <property type="match status" value="1"/>
</dbReference>
<dbReference type="PRINTS" id="PR00315">
    <property type="entry name" value="ELONGATNFCT"/>
</dbReference>
<dbReference type="GO" id="GO:0005829">
    <property type="term" value="C:cytosol"/>
    <property type="evidence" value="ECO:0007669"/>
    <property type="project" value="TreeGrafter"/>
</dbReference>
<keyword evidence="11" id="KW-1185">Reference proteome</keyword>
<dbReference type="InterPro" id="IPR015190">
    <property type="entry name" value="Elong_fac_SelB-wing-hlx_typ-2"/>
</dbReference>
<feature type="domain" description="Tr-type G" evidence="9">
    <location>
        <begin position="1"/>
        <end position="170"/>
    </location>
</feature>
<dbReference type="InterPro" id="IPR000795">
    <property type="entry name" value="T_Tr_GTP-bd_dom"/>
</dbReference>
<evidence type="ECO:0000256" key="7">
    <source>
        <dbReference type="ARBA" id="ARBA00025526"/>
    </source>
</evidence>
<evidence type="ECO:0000256" key="6">
    <source>
        <dbReference type="ARBA" id="ARBA00023134"/>
    </source>
</evidence>
<evidence type="ECO:0000256" key="5">
    <source>
        <dbReference type="ARBA" id="ARBA00022917"/>
    </source>
</evidence>
<dbReference type="SUPFAM" id="SSF50465">
    <property type="entry name" value="EF-Tu/eEF-1alpha/eIF2-gamma C-terminal domain"/>
    <property type="match status" value="1"/>
</dbReference>
<dbReference type="InterPro" id="IPR027417">
    <property type="entry name" value="P-loop_NTPase"/>
</dbReference>
<dbReference type="GO" id="GO:0003924">
    <property type="term" value="F:GTPase activity"/>
    <property type="evidence" value="ECO:0007669"/>
    <property type="project" value="InterPro"/>
</dbReference>
<dbReference type="InterPro" id="IPR015191">
    <property type="entry name" value="SelB_WHD4"/>
</dbReference>
<dbReference type="Pfam" id="PF25461">
    <property type="entry name" value="Beta-barrel_SelB"/>
    <property type="match status" value="1"/>
</dbReference>
<evidence type="ECO:0000313" key="10">
    <source>
        <dbReference type="EMBL" id="RXF74978.1"/>
    </source>
</evidence>
<dbReference type="Pfam" id="PF21214">
    <property type="entry name" value="WHD_2nd_SelB_bact"/>
    <property type="match status" value="1"/>
</dbReference>
<organism evidence="10 11">
    <name type="scientific">Hansschlegelia zhihuaiae</name>
    <dbReference type="NCBI Taxonomy" id="405005"/>
    <lineage>
        <taxon>Bacteria</taxon>
        <taxon>Pseudomonadati</taxon>
        <taxon>Pseudomonadota</taxon>
        <taxon>Alphaproteobacteria</taxon>
        <taxon>Hyphomicrobiales</taxon>
        <taxon>Methylopilaceae</taxon>
        <taxon>Hansschlegelia</taxon>
    </lineage>
</organism>
<dbReference type="SUPFAM" id="SSF46785">
    <property type="entry name" value="Winged helix' DNA-binding domain"/>
    <property type="match status" value="3"/>
</dbReference>
<evidence type="ECO:0000256" key="2">
    <source>
        <dbReference type="ARBA" id="ARBA00015953"/>
    </source>
</evidence>
<name>A0A4Q0MML0_9HYPH</name>
<dbReference type="Pfam" id="PF09106">
    <property type="entry name" value="WHD_2nd_SelB"/>
    <property type="match status" value="1"/>
</dbReference>
<dbReference type="NCBIfam" id="TIGR00475">
    <property type="entry name" value="selB"/>
    <property type="match status" value="1"/>
</dbReference>
<dbReference type="InterPro" id="IPR036388">
    <property type="entry name" value="WH-like_DNA-bd_sf"/>
</dbReference>
<evidence type="ECO:0000259" key="9">
    <source>
        <dbReference type="PROSITE" id="PS51722"/>
    </source>
</evidence>
<dbReference type="PANTHER" id="PTHR43721:SF22">
    <property type="entry name" value="ELONGATION FACTOR TU, MITOCHONDRIAL"/>
    <property type="match status" value="1"/>
</dbReference>
<dbReference type="InterPro" id="IPR004535">
    <property type="entry name" value="Transl_elong_SelB"/>
</dbReference>
<comment type="subcellular location">
    <subcellularLocation>
        <location evidence="1">Cytoplasm</location>
    </subcellularLocation>
</comment>
<accession>A0A4Q0MML0</accession>
<dbReference type="NCBIfam" id="TIGR00231">
    <property type="entry name" value="small_GTP"/>
    <property type="match status" value="1"/>
</dbReference>
<dbReference type="InterPro" id="IPR004161">
    <property type="entry name" value="EFTu-like_2"/>
</dbReference>
<evidence type="ECO:0000256" key="3">
    <source>
        <dbReference type="ARBA" id="ARBA00022490"/>
    </source>
</evidence>
<dbReference type="CDD" id="cd04171">
    <property type="entry name" value="SelB"/>
    <property type="match status" value="1"/>
</dbReference>
<comment type="caution">
    <text evidence="10">The sequence shown here is derived from an EMBL/GenBank/DDBJ whole genome shotgun (WGS) entry which is preliminary data.</text>
</comment>
<protein>
    <recommendedName>
        <fullName evidence="2">Selenocysteine-specific elongation factor</fullName>
    </recommendedName>
    <alternativeName>
        <fullName evidence="8">SelB translation factor</fullName>
    </alternativeName>
</protein>
<dbReference type="Gene3D" id="3.40.50.300">
    <property type="entry name" value="P-loop containing nucleotide triphosphate hydrolases"/>
    <property type="match status" value="1"/>
</dbReference>
<evidence type="ECO:0000256" key="8">
    <source>
        <dbReference type="ARBA" id="ARBA00031615"/>
    </source>
</evidence>
<dbReference type="CDD" id="cd15491">
    <property type="entry name" value="selB_III"/>
    <property type="match status" value="1"/>
</dbReference>
<reference evidence="10 11" key="1">
    <citation type="submission" date="2018-12" db="EMBL/GenBank/DDBJ databases">
        <title>bacterium Hansschlegelia zhihuaiae S113.</title>
        <authorList>
            <person name="He J."/>
        </authorList>
    </citation>
    <scope>NUCLEOTIDE SEQUENCE [LARGE SCALE GENOMIC DNA]</scope>
    <source>
        <strain evidence="10 11">S 113</strain>
    </source>
</reference>
<dbReference type="OrthoDB" id="9803139at2"/>
<dbReference type="InterPro" id="IPR057335">
    <property type="entry name" value="Beta-barrel_SelB"/>
</dbReference>
<keyword evidence="3" id="KW-0963">Cytoplasm</keyword>
<proteinExistence type="predicted"/>
<comment type="function">
    <text evidence="7">Translation factor necessary for the incorporation of selenocysteine into proteins. It probably replaces EF-Tu for the insertion of selenocysteine directed by the UGA codon. SelB binds GTP and GDP.</text>
</comment>
<keyword evidence="5" id="KW-0648">Protein biosynthesis</keyword>
<dbReference type="PROSITE" id="PS00301">
    <property type="entry name" value="G_TR_1"/>
    <property type="match status" value="1"/>
</dbReference>
<dbReference type="GO" id="GO:0003746">
    <property type="term" value="F:translation elongation factor activity"/>
    <property type="evidence" value="ECO:0007669"/>
    <property type="project" value="UniProtKB-KW"/>
</dbReference>
<dbReference type="GO" id="GO:0001514">
    <property type="term" value="P:selenocysteine incorporation"/>
    <property type="evidence" value="ECO:0007669"/>
    <property type="project" value="InterPro"/>
</dbReference>
<sequence>MIVGTAGHVDHGKSALVRALTGIDPDRLKEEKARGVSIELGFAYLPRPDGSVLGFVDVPGHERFVRTMLAGASAIDLVMLVVAADDGPMPQTREHLAIVDLLGVRRGLVALTKCDLADDARLREVEDEIDELLQGTALEGAEILPVSAVTGEGLAALQSRLDELGAFAPSQGGEGRFRLSVDRCFTLAGAGTIVTGTLRDGPVSVGDAVTVSPSGLTARVRAIHAQNRAVEIGRPGERCALNLAGSAVSKDAIRRGDVVGAPELHAPSDRIDVELSVLASEPRPLGPWTPVRLHHGAADVAARLVPLEGDALAPGVAARAQIALDRPIAAVALDRFVLRDTSGVRTVAGGRILDLRAPARRRRAPERRAQLDALAHADHAEALSALFAAPPHAVDVEAFFRDRNIGPAAGAALTSRLGVSPLPGGRGYALAPQIFSAFRSAVADALAAHHAANPDLQGLGAERLRLSVEPRLPGRAFLAALAALQREGAVGIAGAWVSLPGHVARLAPADDRLWEAAAPRLAGEARFRPPRVRDLAAELGAAEEDMRRMLKLSGRLGRVDEVAHDHFFLREVVAEMVEIATEIAEREPSGVVTAARFRDRLDNGRKVAIQILEFFDRHGVTIRRGDERRINRHRRDLFRRSSVTETGEERLAS</sequence>
<dbReference type="Gene3D" id="2.40.30.10">
    <property type="entry name" value="Translation factors"/>
    <property type="match status" value="1"/>
</dbReference>
<dbReference type="Pfam" id="PF03144">
    <property type="entry name" value="GTP_EFTU_D2"/>
    <property type="match status" value="1"/>
</dbReference>
<dbReference type="RefSeq" id="WP_128775968.1">
    <property type="nucleotide sequence ID" value="NZ_RYFI01000002.1"/>
</dbReference>
<dbReference type="SUPFAM" id="SSF50447">
    <property type="entry name" value="Translation proteins"/>
    <property type="match status" value="1"/>
</dbReference>
<dbReference type="GO" id="GO:0003723">
    <property type="term" value="F:RNA binding"/>
    <property type="evidence" value="ECO:0007669"/>
    <property type="project" value="InterPro"/>
</dbReference>
<keyword evidence="10" id="KW-0251">Elongation factor</keyword>
<dbReference type="SUPFAM" id="SSF52540">
    <property type="entry name" value="P-loop containing nucleoside triphosphate hydrolases"/>
    <property type="match status" value="1"/>
</dbReference>
<dbReference type="InterPro" id="IPR036390">
    <property type="entry name" value="WH_DNA-bd_sf"/>
</dbReference>
<dbReference type="EMBL" id="RYFI01000002">
    <property type="protein sequence ID" value="RXF74978.1"/>
    <property type="molecule type" value="Genomic_DNA"/>
</dbReference>
<dbReference type="Proteomes" id="UP000289708">
    <property type="component" value="Unassembled WGS sequence"/>
</dbReference>
<dbReference type="AlphaFoldDB" id="A0A4Q0MML0"/>
<evidence type="ECO:0000256" key="1">
    <source>
        <dbReference type="ARBA" id="ARBA00004496"/>
    </source>
</evidence>
<dbReference type="GO" id="GO:0004020">
    <property type="term" value="F:adenylylsulfate kinase activity"/>
    <property type="evidence" value="ECO:0007669"/>
    <property type="project" value="UniProtKB-EC"/>
</dbReference>
<dbReference type="InterPro" id="IPR050055">
    <property type="entry name" value="EF-Tu_GTPase"/>
</dbReference>
<dbReference type="PANTHER" id="PTHR43721">
    <property type="entry name" value="ELONGATION FACTOR TU-RELATED"/>
    <property type="match status" value="1"/>
</dbReference>
<dbReference type="InterPro" id="IPR009001">
    <property type="entry name" value="Transl_elong_EF1A/Init_IF2_C"/>
</dbReference>
<dbReference type="InterPro" id="IPR005225">
    <property type="entry name" value="Small_GTP-bd"/>
</dbReference>
<evidence type="ECO:0000256" key="4">
    <source>
        <dbReference type="ARBA" id="ARBA00022741"/>
    </source>
</evidence>
<dbReference type="Pfam" id="PF09107">
    <property type="entry name" value="WHD_3rd_SelB"/>
    <property type="match status" value="1"/>
</dbReference>
<dbReference type="InterPro" id="IPR048931">
    <property type="entry name" value="WHD_2nd_SelB_bact"/>
</dbReference>
<dbReference type="Gene3D" id="1.10.10.10">
    <property type="entry name" value="Winged helix-like DNA-binding domain superfamily/Winged helix DNA-binding domain"/>
    <property type="match status" value="3"/>
</dbReference>
<gene>
    <name evidence="10" type="primary">selB</name>
    <name evidence="10" type="ORF">EK403_02660</name>
</gene>
<keyword evidence="4" id="KW-0547">Nucleotide-binding</keyword>